<sequence>MQHVWVVNSCHITIGLCSGTLKDLNWRTFVRYVKTERKRSEPEQLLPANKMAELKRSDGFLFGAKSIGDAIHKNLHQAVGVLKGVKNWVSEWEAASKGWCLECNSSPKFKTYSIDFGWGKLKMNEEISIDDFEAIAVGDGQNEGETEIIVSNAKPIMDAFASIFSTGLQTLDDEAEKIGANHCMRKRGLQSQKERRISLRGESEPYYERTRLKDPRGLEVETVTWNYLKKTKYDGSQPVLPTNRVRTTFFISLATVQQLKKLVLARYASLSHVLTVTVTCAYLWSCMAKARAA</sequence>
<evidence type="ECO:0000313" key="3">
    <source>
        <dbReference type="EMBL" id="CAK7349976.1"/>
    </source>
</evidence>
<protein>
    <submittedName>
        <fullName evidence="3">Uncharacterized protein</fullName>
    </submittedName>
</protein>
<keyword evidence="4" id="KW-1185">Reference proteome</keyword>
<gene>
    <name evidence="3" type="ORF">DCAF_LOCUS22699</name>
</gene>
<accession>A0AAV1SEW4</accession>
<dbReference type="Gene3D" id="3.30.559.10">
    <property type="entry name" value="Chloramphenicol acetyltransferase-like domain"/>
    <property type="match status" value="2"/>
</dbReference>
<evidence type="ECO:0000313" key="4">
    <source>
        <dbReference type="Proteomes" id="UP001314170"/>
    </source>
</evidence>
<proteinExistence type="predicted"/>
<organism evidence="3 4">
    <name type="scientific">Dovyalis caffra</name>
    <dbReference type="NCBI Taxonomy" id="77055"/>
    <lineage>
        <taxon>Eukaryota</taxon>
        <taxon>Viridiplantae</taxon>
        <taxon>Streptophyta</taxon>
        <taxon>Embryophyta</taxon>
        <taxon>Tracheophyta</taxon>
        <taxon>Spermatophyta</taxon>
        <taxon>Magnoliopsida</taxon>
        <taxon>eudicotyledons</taxon>
        <taxon>Gunneridae</taxon>
        <taxon>Pentapetalae</taxon>
        <taxon>rosids</taxon>
        <taxon>fabids</taxon>
        <taxon>Malpighiales</taxon>
        <taxon>Salicaceae</taxon>
        <taxon>Flacourtieae</taxon>
        <taxon>Dovyalis</taxon>
    </lineage>
</organism>
<dbReference type="GO" id="GO:0016747">
    <property type="term" value="F:acyltransferase activity, transferring groups other than amino-acyl groups"/>
    <property type="evidence" value="ECO:0007669"/>
    <property type="project" value="UniProtKB-ARBA"/>
</dbReference>
<name>A0AAV1SEW4_9ROSI</name>
<dbReference type="AlphaFoldDB" id="A0AAV1SEW4"/>
<dbReference type="EMBL" id="CAWUPB010001178">
    <property type="protein sequence ID" value="CAK7349976.1"/>
    <property type="molecule type" value="Genomic_DNA"/>
</dbReference>
<dbReference type="InterPro" id="IPR023213">
    <property type="entry name" value="CAT-like_dom_sf"/>
</dbReference>
<dbReference type="PANTHER" id="PTHR31625">
    <property type="match status" value="1"/>
</dbReference>
<dbReference type="Proteomes" id="UP001314170">
    <property type="component" value="Unassembled WGS sequence"/>
</dbReference>
<comment type="caution">
    <text evidence="3">The sequence shown here is derived from an EMBL/GenBank/DDBJ whole genome shotgun (WGS) entry which is preliminary data.</text>
</comment>
<dbReference type="InterPro" id="IPR051504">
    <property type="entry name" value="Plant_metabolite_acyltrans"/>
</dbReference>
<evidence type="ECO:0000256" key="2">
    <source>
        <dbReference type="ARBA" id="ARBA00023315"/>
    </source>
</evidence>
<keyword evidence="2" id="KW-0012">Acyltransferase</keyword>
<keyword evidence="1" id="KW-0808">Transferase</keyword>
<evidence type="ECO:0000256" key="1">
    <source>
        <dbReference type="ARBA" id="ARBA00022679"/>
    </source>
</evidence>
<reference evidence="3 4" key="1">
    <citation type="submission" date="2024-01" db="EMBL/GenBank/DDBJ databases">
        <authorList>
            <person name="Waweru B."/>
        </authorList>
    </citation>
    <scope>NUCLEOTIDE SEQUENCE [LARGE SCALE GENOMIC DNA]</scope>
</reference>